<gene>
    <name evidence="3" type="ORF">GF068_16045</name>
</gene>
<dbReference type="SUPFAM" id="SSF51735">
    <property type="entry name" value="NAD(P)-binding Rossmann-fold domains"/>
    <property type="match status" value="1"/>
</dbReference>
<dbReference type="InterPro" id="IPR036291">
    <property type="entry name" value="NAD(P)-bd_dom_sf"/>
</dbReference>
<dbReference type="PANTHER" id="PTHR24321">
    <property type="entry name" value="DEHYDROGENASES, SHORT CHAIN"/>
    <property type="match status" value="1"/>
</dbReference>
<keyword evidence="2" id="KW-0560">Oxidoreductase</keyword>
<reference evidence="3 4" key="1">
    <citation type="submission" date="2019-10" db="EMBL/GenBank/DDBJ databases">
        <title>A soil myxobacterium in the family Polyangiaceae.</title>
        <authorList>
            <person name="Li Y."/>
            <person name="Wang J."/>
        </authorList>
    </citation>
    <scope>NUCLEOTIDE SEQUENCE [LARGE SCALE GENOMIC DNA]</scope>
    <source>
        <strain evidence="3 4">DSM 14734</strain>
    </source>
</reference>
<dbReference type="InterPro" id="IPR002347">
    <property type="entry name" value="SDR_fam"/>
</dbReference>
<name>A0A6N7PMM8_9BACT</name>
<dbReference type="OrthoDB" id="5457012at2"/>
<accession>A0A6N7PMM8</accession>
<protein>
    <submittedName>
        <fullName evidence="3">SDR family oxidoreductase</fullName>
    </submittedName>
</protein>
<keyword evidence="4" id="KW-1185">Reference proteome</keyword>
<comment type="caution">
    <text evidence="3">The sequence shown here is derived from an EMBL/GenBank/DDBJ whole genome shotgun (WGS) entry which is preliminary data.</text>
</comment>
<dbReference type="Proteomes" id="UP000440224">
    <property type="component" value="Unassembled WGS sequence"/>
</dbReference>
<dbReference type="RefSeq" id="WP_153820247.1">
    <property type="nucleotide sequence ID" value="NZ_WJIE01000004.1"/>
</dbReference>
<dbReference type="FunFam" id="3.40.50.720:FF:000084">
    <property type="entry name" value="Short-chain dehydrogenase reductase"/>
    <property type="match status" value="1"/>
</dbReference>
<evidence type="ECO:0000256" key="2">
    <source>
        <dbReference type="ARBA" id="ARBA00023002"/>
    </source>
</evidence>
<dbReference type="PRINTS" id="PR00081">
    <property type="entry name" value="GDHRDH"/>
</dbReference>
<dbReference type="PRINTS" id="PR00080">
    <property type="entry name" value="SDRFAMILY"/>
</dbReference>
<dbReference type="GO" id="GO:0016491">
    <property type="term" value="F:oxidoreductase activity"/>
    <property type="evidence" value="ECO:0007669"/>
    <property type="project" value="UniProtKB-KW"/>
</dbReference>
<sequence length="236" mass="24744">MLPGLRDKVAIVTGHRSGIGTAVAALLEEHGARVHGFDLPDVDLRDLCAIDAHVQRVAAREGRIDILVNNAGVTHLGNLVDTSLEAVDDVLTVNLKAPFLLMQSVIPIMLRSGGGAIVNNASDQAFIGKRDSAIYGASKAALAQLTKSAALDWGPRGIRVNCVAPGSTDTPMLRQVLSVLSARMNVQSDDVYKAAVPLGRFAEPREIAWAITFLASDAASFMTGVVMPVDGGGVAQ</sequence>
<comment type="similarity">
    <text evidence="1">Belongs to the short-chain dehydrogenases/reductases (SDR) family.</text>
</comment>
<dbReference type="PROSITE" id="PS00061">
    <property type="entry name" value="ADH_SHORT"/>
    <property type="match status" value="1"/>
</dbReference>
<dbReference type="PANTHER" id="PTHR24321:SF8">
    <property type="entry name" value="ESTRADIOL 17-BETA-DEHYDROGENASE 8-RELATED"/>
    <property type="match status" value="1"/>
</dbReference>
<evidence type="ECO:0000313" key="3">
    <source>
        <dbReference type="EMBL" id="MRG93412.1"/>
    </source>
</evidence>
<evidence type="ECO:0000256" key="1">
    <source>
        <dbReference type="ARBA" id="ARBA00006484"/>
    </source>
</evidence>
<dbReference type="InterPro" id="IPR020904">
    <property type="entry name" value="Sc_DH/Rdtase_CS"/>
</dbReference>
<dbReference type="AlphaFoldDB" id="A0A6N7PMM8"/>
<dbReference type="Pfam" id="PF13561">
    <property type="entry name" value="adh_short_C2"/>
    <property type="match status" value="1"/>
</dbReference>
<organism evidence="3 4">
    <name type="scientific">Polyangium spumosum</name>
    <dbReference type="NCBI Taxonomy" id="889282"/>
    <lineage>
        <taxon>Bacteria</taxon>
        <taxon>Pseudomonadati</taxon>
        <taxon>Myxococcota</taxon>
        <taxon>Polyangia</taxon>
        <taxon>Polyangiales</taxon>
        <taxon>Polyangiaceae</taxon>
        <taxon>Polyangium</taxon>
    </lineage>
</organism>
<dbReference type="EMBL" id="WJIE01000004">
    <property type="protein sequence ID" value="MRG93412.1"/>
    <property type="molecule type" value="Genomic_DNA"/>
</dbReference>
<proteinExistence type="inferred from homology"/>
<evidence type="ECO:0000313" key="4">
    <source>
        <dbReference type="Proteomes" id="UP000440224"/>
    </source>
</evidence>
<dbReference type="Gene3D" id="3.40.50.720">
    <property type="entry name" value="NAD(P)-binding Rossmann-like Domain"/>
    <property type="match status" value="1"/>
</dbReference>